<dbReference type="CDD" id="cd00448">
    <property type="entry name" value="YjgF_YER057c_UK114_family"/>
    <property type="match status" value="1"/>
</dbReference>
<dbReference type="GO" id="GO:0005829">
    <property type="term" value="C:cytosol"/>
    <property type="evidence" value="ECO:0007669"/>
    <property type="project" value="TreeGrafter"/>
</dbReference>
<reference evidence="2" key="1">
    <citation type="journal article" date="2018" name="Nat. Microbiol.">
        <title>Leveraging single-cell genomics to expand the fungal tree of life.</title>
        <authorList>
            <person name="Ahrendt S.R."/>
            <person name="Quandt C.A."/>
            <person name="Ciobanu D."/>
            <person name="Clum A."/>
            <person name="Salamov A."/>
            <person name="Andreopoulos B."/>
            <person name="Cheng J.F."/>
            <person name="Woyke T."/>
            <person name="Pelin A."/>
            <person name="Henrissat B."/>
            <person name="Reynolds N.K."/>
            <person name="Benny G.L."/>
            <person name="Smith M.E."/>
            <person name="James T.Y."/>
            <person name="Grigoriev I.V."/>
        </authorList>
    </citation>
    <scope>NUCLEOTIDE SEQUENCE [LARGE SCALE GENOMIC DNA]</scope>
    <source>
        <strain evidence="2">ATCC 52028</strain>
    </source>
</reference>
<dbReference type="FunFam" id="3.30.1330.40:FF:000024">
    <property type="entry name" value="Enamine deaminase RidA"/>
    <property type="match status" value="1"/>
</dbReference>
<dbReference type="GO" id="GO:0005739">
    <property type="term" value="C:mitochondrion"/>
    <property type="evidence" value="ECO:0007669"/>
    <property type="project" value="TreeGrafter"/>
</dbReference>
<keyword evidence="2" id="KW-1185">Reference proteome</keyword>
<organism evidence="1 2">
    <name type="scientific">Caulochytrium protostelioides</name>
    <dbReference type="NCBI Taxonomy" id="1555241"/>
    <lineage>
        <taxon>Eukaryota</taxon>
        <taxon>Fungi</taxon>
        <taxon>Fungi incertae sedis</taxon>
        <taxon>Chytridiomycota</taxon>
        <taxon>Chytridiomycota incertae sedis</taxon>
        <taxon>Chytridiomycetes</taxon>
        <taxon>Caulochytriales</taxon>
        <taxon>Caulochytriaceae</taxon>
        <taxon>Caulochytrium</taxon>
    </lineage>
</organism>
<evidence type="ECO:0000313" key="2">
    <source>
        <dbReference type="Proteomes" id="UP000274922"/>
    </source>
</evidence>
<sequence length="139" mass="15212">MTPNGKAIHLSDRAQGYANYPHARHVGNLIFVSGISSRRPDNTWEGVETGPDGHIVLDIAKQTHAVIKNIEAILERAGASLKNLVDVTVFLTDMAHYQAFNAVYNQYFNVESGPARTTIAVKQLPHPNLLIEIKSVAAL</sequence>
<dbReference type="GO" id="GO:0019239">
    <property type="term" value="F:deaminase activity"/>
    <property type="evidence" value="ECO:0007669"/>
    <property type="project" value="TreeGrafter"/>
</dbReference>
<dbReference type="Proteomes" id="UP000274922">
    <property type="component" value="Unassembled WGS sequence"/>
</dbReference>
<dbReference type="Pfam" id="PF01042">
    <property type="entry name" value="Ribonuc_L-PSP"/>
    <property type="match status" value="1"/>
</dbReference>
<dbReference type="Gene3D" id="3.30.1330.40">
    <property type="entry name" value="RutC-like"/>
    <property type="match status" value="1"/>
</dbReference>
<dbReference type="OrthoDB" id="309640at2759"/>
<dbReference type="STRING" id="1555241.A0A4P9XAR4"/>
<dbReference type="InterPro" id="IPR006175">
    <property type="entry name" value="YjgF/YER057c/UK114"/>
</dbReference>
<protein>
    <recommendedName>
        <fullName evidence="3">YjgF-like protein</fullName>
    </recommendedName>
</protein>
<dbReference type="AlphaFoldDB" id="A0A4P9XAR4"/>
<proteinExistence type="predicted"/>
<dbReference type="PANTHER" id="PTHR11803:SF48">
    <property type="entry name" value="2-AMINOMUCONATE DEAMINASE"/>
    <property type="match status" value="1"/>
</dbReference>
<dbReference type="PANTHER" id="PTHR11803">
    <property type="entry name" value="2-IMINOBUTANOATE/2-IMINOPROPANOATE DEAMINASE RIDA"/>
    <property type="match status" value="1"/>
</dbReference>
<evidence type="ECO:0000313" key="1">
    <source>
        <dbReference type="EMBL" id="RKP02473.1"/>
    </source>
</evidence>
<dbReference type="InterPro" id="IPR035959">
    <property type="entry name" value="RutC-like_sf"/>
</dbReference>
<gene>
    <name evidence="1" type="ORF">CXG81DRAFT_24846</name>
</gene>
<accession>A0A4P9XAR4</accession>
<dbReference type="SUPFAM" id="SSF55298">
    <property type="entry name" value="YjgF-like"/>
    <property type="match status" value="1"/>
</dbReference>
<name>A0A4P9XAR4_9FUNG</name>
<evidence type="ECO:0008006" key="3">
    <source>
        <dbReference type="Google" id="ProtNLM"/>
    </source>
</evidence>
<dbReference type="EMBL" id="ML014142">
    <property type="protein sequence ID" value="RKP02473.1"/>
    <property type="molecule type" value="Genomic_DNA"/>
</dbReference>